<evidence type="ECO:0000256" key="1">
    <source>
        <dbReference type="SAM" id="MobiDB-lite"/>
    </source>
</evidence>
<feature type="domain" description="LTD" evidence="2">
    <location>
        <begin position="253"/>
        <end position="381"/>
    </location>
</feature>
<feature type="region of interest" description="Disordered" evidence="1">
    <location>
        <begin position="239"/>
        <end position="262"/>
    </location>
</feature>
<name>L1NHT9_9PORP</name>
<sequence>MPRYQYLLRICHLALTLVPLLLSVEILRAQEWTPDLAQDGEPSAEHWRLDRNHFAIHEGKIQLHAPRPKARGLSVLSTSSLLPERPSFTGRIAWGTRLSQANYSYILLCCVASSADTYDYVALALGGGHSGLALVQLSVQLLPEGSSPRIRCREGATLIEDERGESIQTSSLDYRVDYSREEGWTLYVASPKKPPVWGKVGVAKEPKVDLVRSNSFAWVCGYSANNNEAWELSRIKITPVPKEDTPPSPDDEEPQAQGIDPHPGQHIILSEVMSAPKTDGCEYIELYNPTEEALSLQPYRLAVGKDVDSFKLFAFPDQSLSSKAFLVLTKDAQQFLRLYPQLSPEEVLEVALPRLLNKAGVIGLIDEDGKTIDGFSYDVSRLPRGLRSKRGVAWERKDVLLDGEDKNWLPARAKAGYATPARPNSCWSDSSEDDEGRGDSKATTLHALLQELATHPDYQHSWRLYDVSGSLIVQSEKQTTSDQLAELSVRPFDFLARLVGARRGLFLLRVQIFPAEGDAIFRSVKLFFP</sequence>
<evidence type="ECO:0000259" key="2">
    <source>
        <dbReference type="PROSITE" id="PS51841"/>
    </source>
</evidence>
<dbReference type="Pfam" id="PF00932">
    <property type="entry name" value="LTD"/>
    <property type="match status" value="1"/>
</dbReference>
<protein>
    <recommendedName>
        <fullName evidence="2">LTD domain-containing protein</fullName>
    </recommendedName>
</protein>
<dbReference type="HOGENOM" id="CLU_511762_0_0_10"/>
<dbReference type="InterPro" id="IPR001322">
    <property type="entry name" value="Lamin_tail_dom"/>
</dbReference>
<dbReference type="PATRIC" id="fig|1127696.3.peg.203"/>
<proteinExistence type="predicted"/>
<organism evidence="3 4">
    <name type="scientific">Porphyromonas catoniae F0037</name>
    <dbReference type="NCBI Taxonomy" id="1127696"/>
    <lineage>
        <taxon>Bacteria</taxon>
        <taxon>Pseudomonadati</taxon>
        <taxon>Bacteroidota</taxon>
        <taxon>Bacteroidia</taxon>
        <taxon>Bacteroidales</taxon>
        <taxon>Porphyromonadaceae</taxon>
        <taxon>Porphyromonas</taxon>
    </lineage>
</organism>
<dbReference type="Proteomes" id="UP000010408">
    <property type="component" value="Unassembled WGS sequence"/>
</dbReference>
<reference evidence="3 4" key="1">
    <citation type="submission" date="2012-05" db="EMBL/GenBank/DDBJ databases">
        <authorList>
            <person name="Weinstock G."/>
            <person name="Sodergren E."/>
            <person name="Lobos E.A."/>
            <person name="Fulton L."/>
            <person name="Fulton R."/>
            <person name="Courtney L."/>
            <person name="Fronick C."/>
            <person name="O'Laughlin M."/>
            <person name="Godfrey J."/>
            <person name="Wilson R.M."/>
            <person name="Miner T."/>
            <person name="Farmer C."/>
            <person name="Delehaunty K."/>
            <person name="Cordes M."/>
            <person name="Minx P."/>
            <person name="Tomlinson C."/>
            <person name="Chen J."/>
            <person name="Wollam A."/>
            <person name="Pepin K.H."/>
            <person name="Bhonagiri V."/>
            <person name="Zhang X."/>
            <person name="Suruliraj S."/>
            <person name="Warren W."/>
            <person name="Mitreva M."/>
            <person name="Mardis E.R."/>
            <person name="Wilson R.K."/>
        </authorList>
    </citation>
    <scope>NUCLEOTIDE SEQUENCE [LARGE SCALE GENOMIC DNA]</scope>
    <source>
        <strain evidence="3 4">F0037</strain>
    </source>
</reference>
<dbReference type="STRING" id="1127696.HMPREF9134_00249"/>
<comment type="caution">
    <text evidence="3">The sequence shown here is derived from an EMBL/GenBank/DDBJ whole genome shotgun (WGS) entry which is preliminary data.</text>
</comment>
<dbReference type="EMBL" id="AMEQ01000010">
    <property type="protein sequence ID" value="EKY02805.1"/>
    <property type="molecule type" value="Genomic_DNA"/>
</dbReference>
<evidence type="ECO:0000313" key="4">
    <source>
        <dbReference type="Proteomes" id="UP000010408"/>
    </source>
</evidence>
<evidence type="ECO:0000313" key="3">
    <source>
        <dbReference type="EMBL" id="EKY02805.1"/>
    </source>
</evidence>
<dbReference type="RefSeq" id="WP_005468385.1">
    <property type="nucleotide sequence ID" value="NZ_KB291042.1"/>
</dbReference>
<accession>L1NHT9</accession>
<dbReference type="eggNOG" id="COG4288">
    <property type="taxonomic scope" value="Bacteria"/>
</dbReference>
<gene>
    <name evidence="3" type="ORF">HMPREF9134_00249</name>
</gene>
<dbReference type="AlphaFoldDB" id="L1NHT9"/>
<dbReference type="PROSITE" id="PS51841">
    <property type="entry name" value="LTD"/>
    <property type="match status" value="1"/>
</dbReference>
<feature type="region of interest" description="Disordered" evidence="1">
    <location>
        <begin position="418"/>
        <end position="440"/>
    </location>
</feature>